<accession>A0A177C458</accession>
<protein>
    <submittedName>
        <fullName evidence="1">Uncharacterized protein</fullName>
    </submittedName>
</protein>
<sequence length="205" mass="22648">MPVMFKALLSSLSRMASNEVASPWIDVGMEASLVPGSWDRRLIKVYDDVMWEPSCISLASFPGLTPGTIMHRDLSCGKLSRFFDSSIVGSIFRVALEDAALAHAYSMYKYWRVFEVASRTLNENSPSSMFAIIIAKLRPPEAGPSIGRRLRKLGPAGKAVYLRLIFLMAKFNSRKYQSCVANMRGRVTGERPDAADIIGSAPAHN</sequence>
<evidence type="ECO:0000313" key="2">
    <source>
        <dbReference type="Proteomes" id="UP000077069"/>
    </source>
</evidence>
<dbReference type="RefSeq" id="XP_018032650.1">
    <property type="nucleotide sequence ID" value="XM_018180397.1"/>
</dbReference>
<dbReference type="GeneID" id="28763883"/>
<gene>
    <name evidence="1" type="ORF">CC84DRAFT_1179216</name>
</gene>
<reference evidence="1 2" key="1">
    <citation type="submission" date="2016-05" db="EMBL/GenBank/DDBJ databases">
        <title>Comparative analysis of secretome profiles of manganese(II)-oxidizing ascomycete fungi.</title>
        <authorList>
            <consortium name="DOE Joint Genome Institute"/>
            <person name="Zeiner C.A."/>
            <person name="Purvine S.O."/>
            <person name="Zink E.M."/>
            <person name="Wu S."/>
            <person name="Pasa-Tolic L."/>
            <person name="Chaput D.L."/>
            <person name="Haridas S."/>
            <person name="Grigoriev I.V."/>
            <person name="Santelli C.M."/>
            <person name="Hansel C.M."/>
        </authorList>
    </citation>
    <scope>NUCLEOTIDE SEQUENCE [LARGE SCALE GENOMIC DNA]</scope>
    <source>
        <strain evidence="1 2">AP3s5-JAC2a</strain>
    </source>
</reference>
<organism evidence="1 2">
    <name type="scientific">Paraphaeosphaeria sporulosa</name>
    <dbReference type="NCBI Taxonomy" id="1460663"/>
    <lineage>
        <taxon>Eukaryota</taxon>
        <taxon>Fungi</taxon>
        <taxon>Dikarya</taxon>
        <taxon>Ascomycota</taxon>
        <taxon>Pezizomycotina</taxon>
        <taxon>Dothideomycetes</taxon>
        <taxon>Pleosporomycetidae</taxon>
        <taxon>Pleosporales</taxon>
        <taxon>Massarineae</taxon>
        <taxon>Didymosphaeriaceae</taxon>
        <taxon>Paraphaeosphaeria</taxon>
    </lineage>
</organism>
<name>A0A177C458_9PLEO</name>
<proteinExistence type="predicted"/>
<keyword evidence="2" id="KW-1185">Reference proteome</keyword>
<evidence type="ECO:0000313" key="1">
    <source>
        <dbReference type="EMBL" id="OAG02285.1"/>
    </source>
</evidence>
<dbReference type="AlphaFoldDB" id="A0A177C458"/>
<dbReference type="Proteomes" id="UP000077069">
    <property type="component" value="Unassembled WGS sequence"/>
</dbReference>
<dbReference type="InParanoid" id="A0A177C458"/>
<dbReference type="EMBL" id="KV441556">
    <property type="protein sequence ID" value="OAG02285.1"/>
    <property type="molecule type" value="Genomic_DNA"/>
</dbReference>